<protein>
    <submittedName>
        <fullName evidence="1">Flagellar biosynthesis regulator FlaF</fullName>
    </submittedName>
</protein>
<sequence length="120" mass="12802">MIRPPDTPYGAYGRAQGSALSLRQADSLAFSQAANLLETCCGQGRPALEAALKRNLRLWTQVQRLLAPDSHPLPISLRANLLSLSLFVDRQTVKALISGGAADVRPLIAINREVASGLLG</sequence>
<organism evidence="1 2">
    <name type="scientific">Magnetospirillum sulfuroxidans</name>
    <dbReference type="NCBI Taxonomy" id="611300"/>
    <lineage>
        <taxon>Bacteria</taxon>
        <taxon>Pseudomonadati</taxon>
        <taxon>Pseudomonadota</taxon>
        <taxon>Alphaproteobacteria</taxon>
        <taxon>Rhodospirillales</taxon>
        <taxon>Rhodospirillaceae</taxon>
        <taxon>Magnetospirillum</taxon>
    </lineage>
</organism>
<dbReference type="InterPro" id="IPR010845">
    <property type="entry name" value="FlaF"/>
</dbReference>
<proteinExistence type="predicted"/>
<keyword evidence="1" id="KW-0969">Cilium</keyword>
<dbReference type="Pfam" id="PF07309">
    <property type="entry name" value="FlaF"/>
    <property type="match status" value="1"/>
</dbReference>
<accession>A0ABS5IFC7</accession>
<keyword evidence="1" id="KW-0282">Flagellum</keyword>
<evidence type="ECO:0000313" key="2">
    <source>
        <dbReference type="Proteomes" id="UP000680714"/>
    </source>
</evidence>
<comment type="caution">
    <text evidence="1">The sequence shown here is derived from an EMBL/GenBank/DDBJ whole genome shotgun (WGS) entry which is preliminary data.</text>
</comment>
<evidence type="ECO:0000313" key="1">
    <source>
        <dbReference type="EMBL" id="MBR9973104.1"/>
    </source>
</evidence>
<keyword evidence="1" id="KW-0966">Cell projection</keyword>
<dbReference type="EMBL" id="JAGTUF010000017">
    <property type="protein sequence ID" value="MBR9973104.1"/>
    <property type="molecule type" value="Genomic_DNA"/>
</dbReference>
<reference evidence="1 2" key="1">
    <citation type="submission" date="2021-04" db="EMBL/GenBank/DDBJ databases">
        <title>Magnetospirillum sulfuroxidans sp. nov., a facultative chemolithoautotrophic sulfur-oxidizing alphaproteobacterium isolated from freshwater sediment and proposals for Paramagetospirillum gen. nov., and Magnetospirillaceae fam. nov.</title>
        <authorList>
            <person name="Koziaeva V."/>
            <person name="Geelhoed J.S."/>
            <person name="Sorokin D.Y."/>
            <person name="Grouzdev D.S."/>
        </authorList>
    </citation>
    <scope>NUCLEOTIDE SEQUENCE [LARGE SCALE GENOMIC DNA]</scope>
    <source>
        <strain evidence="1 2">J10</strain>
    </source>
</reference>
<dbReference type="Proteomes" id="UP000680714">
    <property type="component" value="Unassembled WGS sequence"/>
</dbReference>
<dbReference type="RefSeq" id="WP_211550522.1">
    <property type="nucleotide sequence ID" value="NZ_JAGTUF010000017.1"/>
</dbReference>
<gene>
    <name evidence="1" type="ORF">KEC16_15380</name>
</gene>
<name>A0ABS5IFC7_9PROT</name>
<keyword evidence="2" id="KW-1185">Reference proteome</keyword>